<feature type="coiled-coil region" evidence="1">
    <location>
        <begin position="99"/>
        <end position="214"/>
    </location>
</feature>
<dbReference type="OrthoDB" id="3231004at2759"/>
<dbReference type="AlphaFoldDB" id="A0A6A5WY76"/>
<keyword evidence="2" id="KW-0732">Signal</keyword>
<evidence type="ECO:0000313" key="3">
    <source>
        <dbReference type="EMBL" id="KAF2006088.1"/>
    </source>
</evidence>
<dbReference type="SUPFAM" id="SSF50370">
    <property type="entry name" value="Ricin B-like lectins"/>
    <property type="match status" value="1"/>
</dbReference>
<evidence type="ECO:0000313" key="4">
    <source>
        <dbReference type="Proteomes" id="UP000799779"/>
    </source>
</evidence>
<accession>A0A6A5WY76</accession>
<evidence type="ECO:0000256" key="1">
    <source>
        <dbReference type="SAM" id="Coils"/>
    </source>
</evidence>
<proteinExistence type="predicted"/>
<name>A0A6A5WY76_9PLEO</name>
<feature type="signal peptide" evidence="2">
    <location>
        <begin position="1"/>
        <end position="18"/>
    </location>
</feature>
<reference evidence="3" key="1">
    <citation type="journal article" date="2020" name="Stud. Mycol.">
        <title>101 Dothideomycetes genomes: a test case for predicting lifestyles and emergence of pathogens.</title>
        <authorList>
            <person name="Haridas S."/>
            <person name="Albert R."/>
            <person name="Binder M."/>
            <person name="Bloem J."/>
            <person name="Labutti K."/>
            <person name="Salamov A."/>
            <person name="Andreopoulos B."/>
            <person name="Baker S."/>
            <person name="Barry K."/>
            <person name="Bills G."/>
            <person name="Bluhm B."/>
            <person name="Cannon C."/>
            <person name="Castanera R."/>
            <person name="Culley D."/>
            <person name="Daum C."/>
            <person name="Ezra D."/>
            <person name="Gonzalez J."/>
            <person name="Henrissat B."/>
            <person name="Kuo A."/>
            <person name="Liang C."/>
            <person name="Lipzen A."/>
            <person name="Lutzoni F."/>
            <person name="Magnuson J."/>
            <person name="Mondo S."/>
            <person name="Nolan M."/>
            <person name="Ohm R."/>
            <person name="Pangilinan J."/>
            <person name="Park H.-J."/>
            <person name="Ramirez L."/>
            <person name="Alfaro M."/>
            <person name="Sun H."/>
            <person name="Tritt A."/>
            <person name="Yoshinaga Y."/>
            <person name="Zwiers L.-H."/>
            <person name="Turgeon B."/>
            <person name="Goodwin S."/>
            <person name="Spatafora J."/>
            <person name="Crous P."/>
            <person name="Grigoriev I."/>
        </authorList>
    </citation>
    <scope>NUCLEOTIDE SEQUENCE</scope>
    <source>
        <strain evidence="3">CBS 123094</strain>
    </source>
</reference>
<evidence type="ECO:0000256" key="2">
    <source>
        <dbReference type="SAM" id="SignalP"/>
    </source>
</evidence>
<gene>
    <name evidence="3" type="ORF">P154DRAFT_606500</name>
</gene>
<protein>
    <recommendedName>
        <fullName evidence="5">Ricin B lectin domain-containing protein</fullName>
    </recommendedName>
</protein>
<dbReference type="Proteomes" id="UP000799779">
    <property type="component" value="Unassembled WGS sequence"/>
</dbReference>
<keyword evidence="4" id="KW-1185">Reference proteome</keyword>
<dbReference type="CDD" id="cd00161">
    <property type="entry name" value="beta-trefoil_Ricin-like"/>
    <property type="match status" value="1"/>
</dbReference>
<feature type="chain" id="PRO_5025649630" description="Ricin B lectin domain-containing protein" evidence="2">
    <location>
        <begin position="19"/>
        <end position="384"/>
    </location>
</feature>
<organism evidence="3 4">
    <name type="scientific">Amniculicola lignicola CBS 123094</name>
    <dbReference type="NCBI Taxonomy" id="1392246"/>
    <lineage>
        <taxon>Eukaryota</taxon>
        <taxon>Fungi</taxon>
        <taxon>Dikarya</taxon>
        <taxon>Ascomycota</taxon>
        <taxon>Pezizomycotina</taxon>
        <taxon>Dothideomycetes</taxon>
        <taxon>Pleosporomycetidae</taxon>
        <taxon>Pleosporales</taxon>
        <taxon>Amniculicolaceae</taxon>
        <taxon>Amniculicola</taxon>
    </lineage>
</organism>
<sequence length="384" mass="44437">MSGLVFWLFLALPERRLSYKKDLTQCSQTPVPTSQPPREDGPYYERDKCEGFKKGLPKHVSRAGEILRYRLSNTLLTSFPVAGVATMFKYEIHNFSTIRSALQEKLKRTEKDRIQQEKLEALERRREQETLEATVNLQGQIEAKGKVQQEFEEMQNRMEVLARQKEEEIQSLKERQKLTENQYRDRILRKRQEIKNLNNRLSSLTRSKDVLNEQRKVVRNSRNYNCLPYQYNHATVMFLNFKCPMAIDAGKDNGTRVQAWEYDWGNQNQKFRLVKPYDIAEVGWAIELDDNSGRRVCLPRKDPGTLVLASRGEMTENKGLWYIGRSPSNPNGGTYLIKNVEWGTCLEVQSGPGSNGIHIFANRTYQEVGNVNGSWIIVPIALAN</sequence>
<dbReference type="EMBL" id="ML977561">
    <property type="protein sequence ID" value="KAF2006088.1"/>
    <property type="molecule type" value="Genomic_DNA"/>
</dbReference>
<dbReference type="Gene3D" id="2.80.10.50">
    <property type="match status" value="1"/>
</dbReference>
<dbReference type="InterPro" id="IPR035992">
    <property type="entry name" value="Ricin_B-like_lectins"/>
</dbReference>
<keyword evidence="1" id="KW-0175">Coiled coil</keyword>
<evidence type="ECO:0008006" key="5">
    <source>
        <dbReference type="Google" id="ProtNLM"/>
    </source>
</evidence>